<accession>A0ABW2H1U4</accession>
<dbReference type="RefSeq" id="WP_376807610.1">
    <property type="nucleotide sequence ID" value="NZ_JBHTAC010000018.1"/>
</dbReference>
<organism evidence="3 4">
    <name type="scientific">Catellatospora aurea</name>
    <dbReference type="NCBI Taxonomy" id="1337874"/>
    <lineage>
        <taxon>Bacteria</taxon>
        <taxon>Bacillati</taxon>
        <taxon>Actinomycetota</taxon>
        <taxon>Actinomycetes</taxon>
        <taxon>Micromonosporales</taxon>
        <taxon>Micromonosporaceae</taxon>
        <taxon>Catellatospora</taxon>
    </lineage>
</organism>
<dbReference type="PANTHER" id="PTHR30204:SF89">
    <property type="entry name" value="HTH MERR-TYPE DOMAIN-CONTAINING PROTEIN"/>
    <property type="match status" value="1"/>
</dbReference>
<name>A0ABW2H1U4_9ACTN</name>
<dbReference type="SMART" id="SM00422">
    <property type="entry name" value="HTH_MERR"/>
    <property type="match status" value="1"/>
</dbReference>
<reference evidence="4" key="1">
    <citation type="journal article" date="2019" name="Int. J. Syst. Evol. Microbiol.">
        <title>The Global Catalogue of Microorganisms (GCM) 10K type strain sequencing project: providing services to taxonomists for standard genome sequencing and annotation.</title>
        <authorList>
            <consortium name="The Broad Institute Genomics Platform"/>
            <consortium name="The Broad Institute Genome Sequencing Center for Infectious Disease"/>
            <person name="Wu L."/>
            <person name="Ma J."/>
        </authorList>
    </citation>
    <scope>NUCLEOTIDE SEQUENCE [LARGE SCALE GENOMIC DNA]</scope>
    <source>
        <strain evidence="4">CGMCC 1.9106</strain>
    </source>
</reference>
<evidence type="ECO:0000256" key="1">
    <source>
        <dbReference type="ARBA" id="ARBA00023125"/>
    </source>
</evidence>
<dbReference type="Proteomes" id="UP001596392">
    <property type="component" value="Unassembled WGS sequence"/>
</dbReference>
<evidence type="ECO:0000313" key="3">
    <source>
        <dbReference type="EMBL" id="MFC7244581.1"/>
    </source>
</evidence>
<protein>
    <submittedName>
        <fullName evidence="3">MerR family transcriptional regulator</fullName>
    </submittedName>
</protein>
<gene>
    <name evidence="3" type="ORF">ACFQO7_19065</name>
</gene>
<dbReference type="SUPFAM" id="SSF46955">
    <property type="entry name" value="Putative DNA-binding domain"/>
    <property type="match status" value="1"/>
</dbReference>
<dbReference type="PANTHER" id="PTHR30204">
    <property type="entry name" value="REDOX-CYCLING DRUG-SENSING TRANSCRIPTIONAL ACTIVATOR SOXR"/>
    <property type="match status" value="1"/>
</dbReference>
<evidence type="ECO:0000259" key="2">
    <source>
        <dbReference type="PROSITE" id="PS50937"/>
    </source>
</evidence>
<dbReference type="InterPro" id="IPR009061">
    <property type="entry name" value="DNA-bd_dom_put_sf"/>
</dbReference>
<keyword evidence="1" id="KW-0238">DNA-binding</keyword>
<dbReference type="CDD" id="cd00592">
    <property type="entry name" value="HTH_MerR-like"/>
    <property type="match status" value="1"/>
</dbReference>
<dbReference type="Pfam" id="PF13411">
    <property type="entry name" value="MerR_1"/>
    <property type="match status" value="1"/>
</dbReference>
<sequence length="245" mass="26734">MTAAVPASAGGGSGAARAQALMSIGEVLGLLRSDFPDITISKLRFLETEGLVEPQRTSSGYRKYSREDVARLRFILAAQRDQYLPLRVIREQLSEGAHLTQARPTLVAVGDDHRPEAVAEPVEERLRRQELCHRAGITEALLADLERHGLVTARAGEWFDGDALAVAEVAGQLAEYGVEPRHLRAYRVAADREAGLYAQLVAPLMRQQDPTARARAAETMRELTVLSQRLHVALLRSGLNDALGG</sequence>
<dbReference type="InterPro" id="IPR000551">
    <property type="entry name" value="MerR-type_HTH_dom"/>
</dbReference>
<dbReference type="Gene3D" id="1.10.1660.10">
    <property type="match status" value="1"/>
</dbReference>
<comment type="caution">
    <text evidence="3">The sequence shown here is derived from an EMBL/GenBank/DDBJ whole genome shotgun (WGS) entry which is preliminary data.</text>
</comment>
<keyword evidence="4" id="KW-1185">Reference proteome</keyword>
<dbReference type="PROSITE" id="PS50937">
    <property type="entry name" value="HTH_MERR_2"/>
    <property type="match status" value="1"/>
</dbReference>
<proteinExistence type="predicted"/>
<dbReference type="EMBL" id="JBHTAC010000018">
    <property type="protein sequence ID" value="MFC7244581.1"/>
    <property type="molecule type" value="Genomic_DNA"/>
</dbReference>
<dbReference type="InterPro" id="IPR047057">
    <property type="entry name" value="MerR_fam"/>
</dbReference>
<feature type="domain" description="HTH merR-type" evidence="2">
    <location>
        <begin position="37"/>
        <end position="95"/>
    </location>
</feature>
<evidence type="ECO:0000313" key="4">
    <source>
        <dbReference type="Proteomes" id="UP001596392"/>
    </source>
</evidence>